<name>X0XM65_9ZZZZ</name>
<sequence>YEWNLTQLSVQEFDLRCRAWDGFEDSQDWYNPEGICNIFQNTPPSITITSPPTGEITVDTQVKIQWAIFDVDVNDIHTVDLYFDTNKDATYKYSIENNLVGITEYVWNTATVNEDKYYIYAVVNDGKASNYSYSNGVINVDHTEPITPPTISIEYPPDKSRDVAVGTDIWLKFNQPMDGNTLTTDTFKVVDSSQHEVLGSISYIGETSATRFDPIMNLTHNETYTIVITTSVKDLG</sequence>
<organism evidence="3">
    <name type="scientific">marine sediment metagenome</name>
    <dbReference type="NCBI Taxonomy" id="412755"/>
    <lineage>
        <taxon>unclassified sequences</taxon>
        <taxon>metagenomes</taxon>
        <taxon>ecological metagenomes</taxon>
    </lineage>
</organism>
<dbReference type="Gene3D" id="2.60.40.1220">
    <property type="match status" value="1"/>
</dbReference>
<dbReference type="InterPro" id="IPR032812">
    <property type="entry name" value="SbsA_Ig"/>
</dbReference>
<dbReference type="Pfam" id="PF13205">
    <property type="entry name" value="Big_5"/>
    <property type="match status" value="1"/>
</dbReference>
<feature type="domain" description="SbsA Ig-like" evidence="2">
    <location>
        <begin position="147"/>
        <end position="235"/>
    </location>
</feature>
<dbReference type="AlphaFoldDB" id="X0XM65"/>
<evidence type="ECO:0000313" key="3">
    <source>
        <dbReference type="EMBL" id="GAG44279.1"/>
    </source>
</evidence>
<comment type="caution">
    <text evidence="3">The sequence shown here is derived from an EMBL/GenBank/DDBJ whole genome shotgun (WGS) entry which is preliminary data.</text>
</comment>
<proteinExistence type="predicted"/>
<keyword evidence="1" id="KW-0732">Signal</keyword>
<reference evidence="3" key="1">
    <citation type="journal article" date="2014" name="Front. Microbiol.">
        <title>High frequency of phylogenetically diverse reductive dehalogenase-homologous genes in deep subseafloor sedimentary metagenomes.</title>
        <authorList>
            <person name="Kawai M."/>
            <person name="Futagami T."/>
            <person name="Toyoda A."/>
            <person name="Takaki Y."/>
            <person name="Nishi S."/>
            <person name="Hori S."/>
            <person name="Arai W."/>
            <person name="Tsubouchi T."/>
            <person name="Morono Y."/>
            <person name="Uchiyama I."/>
            <person name="Ito T."/>
            <person name="Fujiyama A."/>
            <person name="Inagaki F."/>
            <person name="Takami H."/>
        </authorList>
    </citation>
    <scope>NUCLEOTIDE SEQUENCE</scope>
    <source>
        <strain evidence="3">Expedition CK06-06</strain>
    </source>
</reference>
<feature type="non-terminal residue" evidence="3">
    <location>
        <position position="236"/>
    </location>
</feature>
<gene>
    <name evidence="3" type="ORF">S01H1_76473</name>
</gene>
<dbReference type="InterPro" id="IPR014755">
    <property type="entry name" value="Cu-Rt/internalin_Ig-like"/>
</dbReference>
<protein>
    <recommendedName>
        <fullName evidence="2">SbsA Ig-like domain-containing protein</fullName>
    </recommendedName>
</protein>
<accession>X0XM65</accession>
<evidence type="ECO:0000259" key="2">
    <source>
        <dbReference type="Pfam" id="PF13205"/>
    </source>
</evidence>
<dbReference type="EMBL" id="BARS01051324">
    <property type="protein sequence ID" value="GAG44279.1"/>
    <property type="molecule type" value="Genomic_DNA"/>
</dbReference>
<feature type="non-terminal residue" evidence="3">
    <location>
        <position position="1"/>
    </location>
</feature>
<evidence type="ECO:0000256" key="1">
    <source>
        <dbReference type="ARBA" id="ARBA00022729"/>
    </source>
</evidence>